<dbReference type="Gene3D" id="3.90.700.10">
    <property type="entry name" value="Succinate dehydrogenase/fumarate reductase flavoprotein, catalytic domain"/>
    <property type="match status" value="1"/>
</dbReference>
<comment type="function">
    <text evidence="11">Catalyzes the oxidation of L-aspartate to iminoaspartate.</text>
</comment>
<dbReference type="SUPFAM" id="SSF56425">
    <property type="entry name" value="Succinate dehydrogenase/fumarate reductase flavoprotein, catalytic domain"/>
    <property type="match status" value="1"/>
</dbReference>
<evidence type="ECO:0000256" key="2">
    <source>
        <dbReference type="ARBA" id="ARBA00004950"/>
    </source>
</evidence>
<dbReference type="InterPro" id="IPR003953">
    <property type="entry name" value="FAD-dep_OxRdtase_2_FAD-bd"/>
</dbReference>
<comment type="subcellular location">
    <subcellularLocation>
        <location evidence="11">Cytoplasm</location>
    </subcellularLocation>
</comment>
<evidence type="ECO:0000313" key="14">
    <source>
        <dbReference type="EMBL" id="HDQ98675.1"/>
    </source>
</evidence>
<dbReference type="Gene3D" id="1.20.58.100">
    <property type="entry name" value="Fumarate reductase/succinate dehydrogenase flavoprotein-like, C-terminal domain"/>
    <property type="match status" value="1"/>
</dbReference>
<dbReference type="GO" id="GO:0005737">
    <property type="term" value="C:cytoplasm"/>
    <property type="evidence" value="ECO:0007669"/>
    <property type="project" value="UniProtKB-SubCell"/>
</dbReference>
<comment type="similarity">
    <text evidence="3 11">Belongs to the FAD-dependent oxidoreductase 2 family. NadB subfamily.</text>
</comment>
<sequence>MPAPARTVTSDYLVIGSGIAGLWFAHRLSDAGRVMVVTKKTDVESATNYAQGGIAAAFAPDDSPARHCADTLQAGAGLARPEIVDIVTEAGPPLVRELARVGVAFSTFHDTQGREHFELGLEGGHHRRRIVHAADHTGLEIERGLIAAVRSRPQASFSEDVLALDLLLDTEGRCVGSLALDTVTGESVEFRARVTLLAAGGIGQVYPQTTNPPIATGDGIAMAWRAGARIANMEFIQFHPTSLYGHDVGGRAFLISEAVRGEGAVLRTLDGRTFMERYHPDASLAPRDVVARAIQSEMKRHGDAHVLLDATVIAPERIRQRFPTIYRQCFELGIDMTREPLPVVPAAHYVCGGIAVNTCGETSVPGLLAAGECACTGLHGANRLASNSLLEALVFADRAARKARDLELKTGASQSAIRDVTGLRFPAVESPADLVDRIRLLMWQEGGIVRTDRGLARADKELAALDQGPPGPGQTATPEECEAHNLLTVARLIVASARRRPESRGLHYNEDHPNPDIRFARDTVLSRKRRSLCSCIPQ</sequence>
<organism evidence="14">
    <name type="scientific">candidate division WOR-3 bacterium</name>
    <dbReference type="NCBI Taxonomy" id="2052148"/>
    <lineage>
        <taxon>Bacteria</taxon>
        <taxon>Bacteria division WOR-3</taxon>
    </lineage>
</organism>
<dbReference type="PANTHER" id="PTHR42716">
    <property type="entry name" value="L-ASPARTATE OXIDASE"/>
    <property type="match status" value="1"/>
</dbReference>
<dbReference type="InterPro" id="IPR015939">
    <property type="entry name" value="Fum_Rdtase/Succ_DH_flav-like_C"/>
</dbReference>
<evidence type="ECO:0000256" key="6">
    <source>
        <dbReference type="ARBA" id="ARBA00022642"/>
    </source>
</evidence>
<comment type="catalytic activity">
    <reaction evidence="9">
        <text>L-aspartate + O2 = iminosuccinate + H2O2</text>
        <dbReference type="Rhea" id="RHEA:25876"/>
        <dbReference type="ChEBI" id="CHEBI:15379"/>
        <dbReference type="ChEBI" id="CHEBI:16240"/>
        <dbReference type="ChEBI" id="CHEBI:29991"/>
        <dbReference type="ChEBI" id="CHEBI:77875"/>
        <dbReference type="EC" id="1.4.3.16"/>
    </reaction>
    <physiologicalReaction direction="left-to-right" evidence="9">
        <dbReference type="Rhea" id="RHEA:25877"/>
    </physiologicalReaction>
</comment>
<dbReference type="InterPro" id="IPR005288">
    <property type="entry name" value="NadB"/>
</dbReference>
<evidence type="ECO:0000256" key="3">
    <source>
        <dbReference type="ARBA" id="ARBA00008562"/>
    </source>
</evidence>
<evidence type="ECO:0000256" key="5">
    <source>
        <dbReference type="ARBA" id="ARBA00022630"/>
    </source>
</evidence>
<evidence type="ECO:0000256" key="11">
    <source>
        <dbReference type="RuleBase" id="RU362049"/>
    </source>
</evidence>
<dbReference type="AlphaFoldDB" id="A0A7V0XEK7"/>
<evidence type="ECO:0000256" key="10">
    <source>
        <dbReference type="NCBIfam" id="TIGR00551"/>
    </source>
</evidence>
<dbReference type="GO" id="GO:0009435">
    <property type="term" value="P:NAD+ biosynthetic process"/>
    <property type="evidence" value="ECO:0007669"/>
    <property type="project" value="UniProtKB-UniPathway"/>
</dbReference>
<dbReference type="Proteomes" id="UP000885672">
    <property type="component" value="Unassembled WGS sequence"/>
</dbReference>
<evidence type="ECO:0000256" key="1">
    <source>
        <dbReference type="ARBA" id="ARBA00001974"/>
    </source>
</evidence>
<dbReference type="Gene3D" id="3.50.50.60">
    <property type="entry name" value="FAD/NAD(P)-binding domain"/>
    <property type="match status" value="1"/>
</dbReference>
<evidence type="ECO:0000256" key="7">
    <source>
        <dbReference type="ARBA" id="ARBA00022827"/>
    </source>
</evidence>
<keyword evidence="8 11" id="KW-0560">Oxidoreductase</keyword>
<dbReference type="GO" id="GO:0008734">
    <property type="term" value="F:L-aspartate oxidase activity"/>
    <property type="evidence" value="ECO:0007669"/>
    <property type="project" value="UniProtKB-UniRule"/>
</dbReference>
<comment type="cofactor">
    <cofactor evidence="1 11">
        <name>FAD</name>
        <dbReference type="ChEBI" id="CHEBI:57692"/>
    </cofactor>
</comment>
<accession>A0A7V0XEK7</accession>
<dbReference type="InterPro" id="IPR036188">
    <property type="entry name" value="FAD/NAD-bd_sf"/>
</dbReference>
<comment type="caution">
    <text evidence="14">The sequence shown here is derived from an EMBL/GenBank/DDBJ whole genome shotgun (WGS) entry which is preliminary data.</text>
</comment>
<protein>
    <recommendedName>
        <fullName evidence="4 10">L-aspartate oxidase</fullName>
        <ecNumber evidence="4 10">1.4.3.16</ecNumber>
    </recommendedName>
</protein>
<keyword evidence="5 11" id="KW-0285">Flavoprotein</keyword>
<dbReference type="Pfam" id="PF02910">
    <property type="entry name" value="Succ_DH_flav_C"/>
    <property type="match status" value="1"/>
</dbReference>
<dbReference type="SUPFAM" id="SSF46977">
    <property type="entry name" value="Succinate dehydrogenase/fumarate reductase flavoprotein C-terminal domain"/>
    <property type="match status" value="1"/>
</dbReference>
<dbReference type="PRINTS" id="PR00368">
    <property type="entry name" value="FADPNR"/>
</dbReference>
<dbReference type="NCBIfam" id="TIGR00551">
    <property type="entry name" value="nadB"/>
    <property type="match status" value="1"/>
</dbReference>
<dbReference type="InterPro" id="IPR037099">
    <property type="entry name" value="Fum_R/Succ_DH_flav-like_C_sf"/>
</dbReference>
<keyword evidence="7 11" id="KW-0274">FAD</keyword>
<dbReference type="EMBL" id="DSBX01000005">
    <property type="protein sequence ID" value="HDQ98675.1"/>
    <property type="molecule type" value="Genomic_DNA"/>
</dbReference>
<evidence type="ECO:0000256" key="8">
    <source>
        <dbReference type="ARBA" id="ARBA00023002"/>
    </source>
</evidence>
<dbReference type="UniPathway" id="UPA00253">
    <property type="reaction ID" value="UER00326"/>
</dbReference>
<evidence type="ECO:0000259" key="12">
    <source>
        <dbReference type="Pfam" id="PF00890"/>
    </source>
</evidence>
<comment type="pathway">
    <text evidence="2 11">Cofactor biosynthesis; NAD(+) biosynthesis; iminoaspartate from L-aspartate (oxidase route): step 1/1.</text>
</comment>
<feature type="domain" description="Fumarate reductase/succinate dehydrogenase flavoprotein-like C-terminal" evidence="13">
    <location>
        <begin position="439"/>
        <end position="525"/>
    </location>
</feature>
<dbReference type="SUPFAM" id="SSF51905">
    <property type="entry name" value="FAD/NAD(P)-binding domain"/>
    <property type="match status" value="1"/>
</dbReference>
<evidence type="ECO:0000256" key="9">
    <source>
        <dbReference type="ARBA" id="ARBA00048305"/>
    </source>
</evidence>
<dbReference type="PANTHER" id="PTHR42716:SF2">
    <property type="entry name" value="L-ASPARTATE OXIDASE, CHLOROPLASTIC"/>
    <property type="match status" value="1"/>
</dbReference>
<proteinExistence type="inferred from homology"/>
<evidence type="ECO:0000259" key="13">
    <source>
        <dbReference type="Pfam" id="PF02910"/>
    </source>
</evidence>
<dbReference type="Pfam" id="PF00890">
    <property type="entry name" value="FAD_binding_2"/>
    <property type="match status" value="1"/>
</dbReference>
<dbReference type="EC" id="1.4.3.16" evidence="4 10"/>
<keyword evidence="6 11" id="KW-0662">Pyridine nucleotide biosynthesis</keyword>
<name>A0A7V0XEK7_UNCW3</name>
<dbReference type="InterPro" id="IPR027477">
    <property type="entry name" value="Succ_DH/fumarate_Rdtase_cat_sf"/>
</dbReference>
<gene>
    <name evidence="14" type="primary">nadB</name>
    <name evidence="14" type="ORF">ENN51_00085</name>
</gene>
<evidence type="ECO:0000256" key="4">
    <source>
        <dbReference type="ARBA" id="ARBA00012173"/>
    </source>
</evidence>
<reference evidence="14" key="1">
    <citation type="journal article" date="2020" name="mSystems">
        <title>Genome- and Community-Level Interaction Insights into Carbon Utilization and Element Cycling Functions of Hydrothermarchaeota in Hydrothermal Sediment.</title>
        <authorList>
            <person name="Zhou Z."/>
            <person name="Liu Y."/>
            <person name="Xu W."/>
            <person name="Pan J."/>
            <person name="Luo Z.H."/>
            <person name="Li M."/>
        </authorList>
    </citation>
    <scope>NUCLEOTIDE SEQUENCE [LARGE SCALE GENOMIC DNA]</scope>
    <source>
        <strain evidence="14">SpSt-1182</strain>
    </source>
</reference>
<dbReference type="FunFam" id="3.90.700.10:FF:000002">
    <property type="entry name" value="L-aspartate oxidase"/>
    <property type="match status" value="1"/>
</dbReference>
<feature type="domain" description="FAD-dependent oxidoreductase 2 FAD-binding" evidence="12">
    <location>
        <begin position="11"/>
        <end position="389"/>
    </location>
</feature>